<dbReference type="Gene3D" id="6.20.210.20">
    <property type="entry name" value="THAP domain"/>
    <property type="match status" value="1"/>
</dbReference>
<dbReference type="OrthoDB" id="7312725at2759"/>
<keyword evidence="8" id="KW-1185">Reference proteome</keyword>
<keyword evidence="3" id="KW-0862">Zinc</keyword>
<dbReference type="SMART" id="SM00692">
    <property type="entry name" value="DM3"/>
    <property type="match status" value="1"/>
</dbReference>
<name>A0A8B8GIR1_9HEMI</name>
<dbReference type="SMART" id="SM00980">
    <property type="entry name" value="THAP"/>
    <property type="match status" value="1"/>
</dbReference>
<keyword evidence="1" id="KW-0479">Metal-binding</keyword>
<dbReference type="RefSeq" id="XP_025423124.1">
    <property type="nucleotide sequence ID" value="XM_025567339.1"/>
</dbReference>
<evidence type="ECO:0000256" key="3">
    <source>
        <dbReference type="ARBA" id="ARBA00022833"/>
    </source>
</evidence>
<feature type="region of interest" description="Disordered" evidence="6">
    <location>
        <begin position="93"/>
        <end position="123"/>
    </location>
</feature>
<dbReference type="InterPro" id="IPR038441">
    <property type="entry name" value="THAP_Znf_sf"/>
</dbReference>
<gene>
    <name evidence="9" type="primary">LOC112692609</name>
</gene>
<evidence type="ECO:0000256" key="1">
    <source>
        <dbReference type="ARBA" id="ARBA00022723"/>
    </source>
</evidence>
<proteinExistence type="predicted"/>
<evidence type="ECO:0000256" key="5">
    <source>
        <dbReference type="PROSITE-ProRule" id="PRU00309"/>
    </source>
</evidence>
<dbReference type="Proteomes" id="UP000694846">
    <property type="component" value="Unplaced"/>
</dbReference>
<dbReference type="PROSITE" id="PS50950">
    <property type="entry name" value="ZF_THAP"/>
    <property type="match status" value="1"/>
</dbReference>
<accession>A0A8B8GIR1</accession>
<feature type="compositionally biased region" description="Basic and acidic residues" evidence="6">
    <location>
        <begin position="102"/>
        <end position="113"/>
    </location>
</feature>
<evidence type="ECO:0000256" key="4">
    <source>
        <dbReference type="ARBA" id="ARBA00023125"/>
    </source>
</evidence>
<evidence type="ECO:0000259" key="7">
    <source>
        <dbReference type="PROSITE" id="PS50950"/>
    </source>
</evidence>
<evidence type="ECO:0000256" key="2">
    <source>
        <dbReference type="ARBA" id="ARBA00022771"/>
    </source>
</evidence>
<dbReference type="GO" id="GO:0008270">
    <property type="term" value="F:zinc ion binding"/>
    <property type="evidence" value="ECO:0007669"/>
    <property type="project" value="UniProtKB-KW"/>
</dbReference>
<dbReference type="InterPro" id="IPR052224">
    <property type="entry name" value="THAP_domain_protein"/>
</dbReference>
<feature type="domain" description="THAP-type" evidence="7">
    <location>
        <begin position="1"/>
        <end position="83"/>
    </location>
</feature>
<keyword evidence="4 5" id="KW-0238">DNA-binding</keyword>
<dbReference type="GO" id="GO:0003677">
    <property type="term" value="F:DNA binding"/>
    <property type="evidence" value="ECO:0007669"/>
    <property type="project" value="UniProtKB-UniRule"/>
</dbReference>
<dbReference type="InterPro" id="IPR006612">
    <property type="entry name" value="THAP_Znf"/>
</dbReference>
<dbReference type="Pfam" id="PF05485">
    <property type="entry name" value="THAP"/>
    <property type="match status" value="1"/>
</dbReference>
<dbReference type="GeneID" id="112692609"/>
<sequence length="163" mass="18881">MPVSCVAYGCSNRYKSNSLIHFFRFPLNNEVTTKLWTDAIKRKNFIPNQWSRICSVHFTDNDYQIRPDANRPILKVNAVPSVFPSFPVYYQHKPKKLRNPPKNRDLPSFKDEPSTSTDPKISNENADLELIDDHSILPKSVDREVQTSHSSCNELLLKHEIKI</sequence>
<evidence type="ECO:0000313" key="9">
    <source>
        <dbReference type="RefSeq" id="XP_025423124.1"/>
    </source>
</evidence>
<dbReference type="SUPFAM" id="SSF57716">
    <property type="entry name" value="Glucocorticoid receptor-like (DNA-binding domain)"/>
    <property type="match status" value="1"/>
</dbReference>
<organism evidence="8 9">
    <name type="scientific">Sipha flava</name>
    <name type="common">yellow sugarcane aphid</name>
    <dbReference type="NCBI Taxonomy" id="143950"/>
    <lineage>
        <taxon>Eukaryota</taxon>
        <taxon>Metazoa</taxon>
        <taxon>Ecdysozoa</taxon>
        <taxon>Arthropoda</taxon>
        <taxon>Hexapoda</taxon>
        <taxon>Insecta</taxon>
        <taxon>Pterygota</taxon>
        <taxon>Neoptera</taxon>
        <taxon>Paraneoptera</taxon>
        <taxon>Hemiptera</taxon>
        <taxon>Sternorrhyncha</taxon>
        <taxon>Aphidomorpha</taxon>
        <taxon>Aphidoidea</taxon>
        <taxon>Aphididae</taxon>
        <taxon>Sipha</taxon>
    </lineage>
</organism>
<evidence type="ECO:0000256" key="6">
    <source>
        <dbReference type="SAM" id="MobiDB-lite"/>
    </source>
</evidence>
<reference evidence="9" key="1">
    <citation type="submission" date="2025-08" db="UniProtKB">
        <authorList>
            <consortium name="RefSeq"/>
        </authorList>
    </citation>
    <scope>IDENTIFICATION</scope>
    <source>
        <tissue evidence="9">Whole body</tissue>
    </source>
</reference>
<keyword evidence="2 5" id="KW-0863">Zinc-finger</keyword>
<protein>
    <submittedName>
        <fullName evidence="9">THAP domain-containing protein 1-like</fullName>
    </submittedName>
</protein>
<dbReference type="AlphaFoldDB" id="A0A8B8GIR1"/>
<dbReference type="PANTHER" id="PTHR46927:SF3">
    <property type="entry name" value="THAP-TYPE DOMAIN-CONTAINING PROTEIN"/>
    <property type="match status" value="1"/>
</dbReference>
<evidence type="ECO:0000313" key="8">
    <source>
        <dbReference type="Proteomes" id="UP000694846"/>
    </source>
</evidence>
<dbReference type="PANTHER" id="PTHR46927">
    <property type="entry name" value="AGAP005574-PA"/>
    <property type="match status" value="1"/>
</dbReference>
<feature type="compositionally biased region" description="Polar residues" evidence="6">
    <location>
        <begin position="114"/>
        <end position="123"/>
    </location>
</feature>